<dbReference type="SUPFAM" id="SSF56601">
    <property type="entry name" value="beta-lactamase/transpeptidase-like"/>
    <property type="match status" value="1"/>
</dbReference>
<dbReference type="GO" id="GO:0009002">
    <property type="term" value="F:serine-type D-Ala-D-Ala carboxypeptidase activity"/>
    <property type="evidence" value="ECO:0007669"/>
    <property type="project" value="UniProtKB-EC"/>
</dbReference>
<dbReference type="PANTHER" id="PTHR30023">
    <property type="entry name" value="D-ALANYL-D-ALANINE CARBOXYPEPTIDASE"/>
    <property type="match status" value="1"/>
</dbReference>
<dbReference type="Pfam" id="PF02113">
    <property type="entry name" value="Peptidase_S13"/>
    <property type="match status" value="1"/>
</dbReference>
<dbReference type="InterPro" id="IPR000667">
    <property type="entry name" value="Peptidase_S13"/>
</dbReference>
<feature type="signal peptide" evidence="3">
    <location>
        <begin position="1"/>
        <end position="18"/>
    </location>
</feature>
<reference evidence="4" key="1">
    <citation type="submission" date="2020-10" db="EMBL/GenBank/DDBJ databases">
        <authorList>
            <person name="Gilroy R."/>
        </authorList>
    </citation>
    <scope>NUCLEOTIDE SEQUENCE</scope>
    <source>
        <strain evidence="4">CHK158-818</strain>
    </source>
</reference>
<evidence type="ECO:0000313" key="5">
    <source>
        <dbReference type="Proteomes" id="UP000824112"/>
    </source>
</evidence>
<dbReference type="EC" id="3.4.16.4" evidence="4"/>
<dbReference type="GO" id="GO:0006508">
    <property type="term" value="P:proteolysis"/>
    <property type="evidence" value="ECO:0007669"/>
    <property type="project" value="InterPro"/>
</dbReference>
<dbReference type="InterPro" id="IPR012338">
    <property type="entry name" value="Beta-lactam/transpept-like"/>
</dbReference>
<keyword evidence="3" id="KW-0732">Signal</keyword>
<dbReference type="Gene3D" id="3.40.710.10">
    <property type="entry name" value="DD-peptidase/beta-lactamase superfamily"/>
    <property type="match status" value="1"/>
</dbReference>
<evidence type="ECO:0000256" key="2">
    <source>
        <dbReference type="ARBA" id="ARBA00022801"/>
    </source>
</evidence>
<dbReference type="PRINTS" id="PR00922">
    <property type="entry name" value="DADACBPTASE3"/>
</dbReference>
<dbReference type="NCBIfam" id="TIGR00666">
    <property type="entry name" value="PBP4"/>
    <property type="match status" value="1"/>
</dbReference>
<evidence type="ECO:0000313" key="4">
    <source>
        <dbReference type="EMBL" id="HIU54433.1"/>
    </source>
</evidence>
<comment type="similarity">
    <text evidence="1">Belongs to the peptidase S13 family.</text>
</comment>
<organism evidence="4 5">
    <name type="scientific">Candidatus Gallibacteroides avistercoris</name>
    <dbReference type="NCBI Taxonomy" id="2840833"/>
    <lineage>
        <taxon>Bacteria</taxon>
        <taxon>Pseudomonadati</taxon>
        <taxon>Bacteroidota</taxon>
        <taxon>Bacteroidia</taxon>
        <taxon>Bacteroidales</taxon>
        <taxon>Bacteroidaceae</taxon>
        <taxon>Bacteroidaceae incertae sedis</taxon>
        <taxon>Candidatus Gallibacteroides</taxon>
    </lineage>
</organism>
<keyword evidence="4" id="KW-0121">Carboxypeptidase</keyword>
<feature type="chain" id="PRO_5039027530" evidence="3">
    <location>
        <begin position="19"/>
        <end position="480"/>
    </location>
</feature>
<comment type="caution">
    <text evidence="4">The sequence shown here is derived from an EMBL/GenBank/DDBJ whole genome shotgun (WGS) entry which is preliminary data.</text>
</comment>
<sequence length="480" mass="53109">MKTLYLLLLVCFPALCFASDFTGVETFLRHPALKSASVSIGICNLQTGEYQTDYNRGQSLVPASTLKLITTATALDIYGADYRFKTKLEYAGTISTDGTLHGDIYMTGMCDPTLGSANSHIPANRFISACIEAIQQAGIKTIQGRVIADGSICDDEGVSPYWTWEDLGNYYAAGVYGVNFADNLYRLTLQSGKAGTTPQIVRTEPDIPHLTFINNLKAKNIRTDSAYIYGAPFQHERILYGAIPQNRQEFVVKGDIPDPALFAAQTLSKALSDHSVSVEGAPTTDRIMRLNNERMTQNRETLLTFESDKLSDIIFHINQVSDNFYTEALLRLIALHNYPSASAQKGILSIRKHWKEKGIDTDGLFMYDGCGLSTVNRISARTMNDILTYMANNSPEKESFIRSIPLAGENGTVSSFLKGTRLEGKLRLKSGSIGNVQCYAGYYSGSQNYAVTILVNYYTCSRAQLRKMIEKMLLSNPDFN</sequence>
<dbReference type="Gene3D" id="3.50.80.20">
    <property type="entry name" value="D-Ala-D-Ala carboxypeptidase C, peptidase S13"/>
    <property type="match status" value="1"/>
</dbReference>
<protein>
    <submittedName>
        <fullName evidence="4">D-alanyl-D-alanine carboxypeptidase/D-alanyl-D-alanine-endopeptidase</fullName>
        <ecNumber evidence="4">3.4.16.4</ecNumber>
    </submittedName>
</protein>
<keyword evidence="4" id="KW-0645">Protease</keyword>
<dbReference type="Proteomes" id="UP000824112">
    <property type="component" value="Unassembled WGS sequence"/>
</dbReference>
<dbReference type="EMBL" id="DVNA01000033">
    <property type="protein sequence ID" value="HIU54433.1"/>
    <property type="molecule type" value="Genomic_DNA"/>
</dbReference>
<name>A0A9D1M5T4_9BACT</name>
<reference evidence="4" key="2">
    <citation type="journal article" date="2021" name="PeerJ">
        <title>Extensive microbial diversity within the chicken gut microbiome revealed by metagenomics and culture.</title>
        <authorList>
            <person name="Gilroy R."/>
            <person name="Ravi A."/>
            <person name="Getino M."/>
            <person name="Pursley I."/>
            <person name="Horton D.L."/>
            <person name="Alikhan N.F."/>
            <person name="Baker D."/>
            <person name="Gharbi K."/>
            <person name="Hall N."/>
            <person name="Watson M."/>
            <person name="Adriaenssens E.M."/>
            <person name="Foster-Nyarko E."/>
            <person name="Jarju S."/>
            <person name="Secka A."/>
            <person name="Antonio M."/>
            <person name="Oren A."/>
            <person name="Chaudhuri R.R."/>
            <person name="La Ragione R."/>
            <person name="Hildebrand F."/>
            <person name="Pallen M.J."/>
        </authorList>
    </citation>
    <scope>NUCLEOTIDE SEQUENCE</scope>
    <source>
        <strain evidence="4">CHK158-818</strain>
    </source>
</reference>
<evidence type="ECO:0000256" key="3">
    <source>
        <dbReference type="SAM" id="SignalP"/>
    </source>
</evidence>
<dbReference type="PANTHER" id="PTHR30023:SF0">
    <property type="entry name" value="PENICILLIN-SENSITIVE CARBOXYPEPTIDASE A"/>
    <property type="match status" value="1"/>
</dbReference>
<accession>A0A9D1M5T4</accession>
<proteinExistence type="inferred from homology"/>
<dbReference type="GO" id="GO:0000270">
    <property type="term" value="P:peptidoglycan metabolic process"/>
    <property type="evidence" value="ECO:0007669"/>
    <property type="project" value="TreeGrafter"/>
</dbReference>
<gene>
    <name evidence="4" type="primary">dacB</name>
    <name evidence="4" type="ORF">IAB03_01345</name>
</gene>
<evidence type="ECO:0000256" key="1">
    <source>
        <dbReference type="ARBA" id="ARBA00006096"/>
    </source>
</evidence>
<keyword evidence="2 4" id="KW-0378">Hydrolase</keyword>
<dbReference type="AlphaFoldDB" id="A0A9D1M5T4"/>